<dbReference type="Proteomes" id="UP000324726">
    <property type="component" value="Unassembled WGS sequence"/>
</dbReference>
<keyword evidence="3" id="KW-0804">Transcription</keyword>
<reference evidence="4 5" key="1">
    <citation type="submission" date="2019-08" db="EMBL/GenBank/DDBJ databases">
        <title>Draft genome of C. urealyticum strain VH4248.</title>
        <authorList>
            <person name="Navas J."/>
        </authorList>
    </citation>
    <scope>NUCLEOTIDE SEQUENCE [LARGE SCALE GENOMIC DNA]</scope>
    <source>
        <strain evidence="4 5">VH4248</strain>
    </source>
</reference>
<dbReference type="GO" id="GO:0003700">
    <property type="term" value="F:DNA-binding transcription factor activity"/>
    <property type="evidence" value="ECO:0007669"/>
    <property type="project" value="InterPro"/>
</dbReference>
<dbReference type="InterPro" id="IPR011991">
    <property type="entry name" value="ArsR-like_HTH"/>
</dbReference>
<proteinExistence type="predicted"/>
<keyword evidence="1" id="KW-0805">Transcription regulation</keyword>
<dbReference type="NCBIfam" id="NF033788">
    <property type="entry name" value="HTH_metalloreg"/>
    <property type="match status" value="1"/>
</dbReference>
<dbReference type="CDD" id="cd00090">
    <property type="entry name" value="HTH_ARSR"/>
    <property type="match status" value="1"/>
</dbReference>
<dbReference type="SUPFAM" id="SSF46785">
    <property type="entry name" value="Winged helix' DNA-binding domain"/>
    <property type="match status" value="1"/>
</dbReference>
<dbReference type="GeneID" id="60604831"/>
<name>A0A5D4XBS0_9CORY</name>
<evidence type="ECO:0000313" key="5">
    <source>
        <dbReference type="Proteomes" id="UP000324726"/>
    </source>
</evidence>
<sequence length="115" mass="12547">MTLPQILPLTDLASCCSLGSGPLTEQQAERYATLFKVLADPARLRLLSRLAAEGCGPVSVGELTERSGLSQPTVSHHLKRLTEAGLLEKVRVGRTVTHQVRPELFAELRTVLQMD</sequence>
<gene>
    <name evidence="4" type="ORF">FYJ87_01440</name>
</gene>
<keyword evidence="2" id="KW-0238">DNA-binding</keyword>
<dbReference type="Gene3D" id="1.10.10.10">
    <property type="entry name" value="Winged helix-like DNA-binding domain superfamily/Winged helix DNA-binding domain"/>
    <property type="match status" value="1"/>
</dbReference>
<dbReference type="PROSITE" id="PS50987">
    <property type="entry name" value="HTH_ARSR_2"/>
    <property type="match status" value="1"/>
</dbReference>
<protein>
    <submittedName>
        <fullName evidence="4">Helix-turn-helix transcriptional regulator</fullName>
    </submittedName>
</protein>
<dbReference type="PRINTS" id="PR00778">
    <property type="entry name" value="HTHARSR"/>
</dbReference>
<evidence type="ECO:0000256" key="3">
    <source>
        <dbReference type="ARBA" id="ARBA00023163"/>
    </source>
</evidence>
<dbReference type="OMA" id="THQVRPE"/>
<dbReference type="EMBL" id="VSZI01000001">
    <property type="protein sequence ID" value="TYR19701.1"/>
    <property type="molecule type" value="Genomic_DNA"/>
</dbReference>
<dbReference type="InterPro" id="IPR051081">
    <property type="entry name" value="HTH_MetalResp_TranReg"/>
</dbReference>
<dbReference type="InterPro" id="IPR036388">
    <property type="entry name" value="WH-like_DNA-bd_sf"/>
</dbReference>
<evidence type="ECO:0000313" key="4">
    <source>
        <dbReference type="EMBL" id="TYR19701.1"/>
    </source>
</evidence>
<accession>A0A5D4XBS0</accession>
<dbReference type="InterPro" id="IPR001845">
    <property type="entry name" value="HTH_ArsR_DNA-bd_dom"/>
</dbReference>
<dbReference type="PANTHER" id="PTHR33154">
    <property type="entry name" value="TRANSCRIPTIONAL REGULATOR, ARSR FAMILY"/>
    <property type="match status" value="1"/>
</dbReference>
<comment type="caution">
    <text evidence="4">The sequence shown here is derived from an EMBL/GenBank/DDBJ whole genome shotgun (WGS) entry which is preliminary data.</text>
</comment>
<evidence type="ECO:0000256" key="1">
    <source>
        <dbReference type="ARBA" id="ARBA00023015"/>
    </source>
</evidence>
<dbReference type="RefSeq" id="WP_012359296.1">
    <property type="nucleotide sequence ID" value="NZ_CP066064.1"/>
</dbReference>
<dbReference type="AlphaFoldDB" id="A0A5D4XBS0"/>
<dbReference type="PANTHER" id="PTHR33154:SF18">
    <property type="entry name" value="ARSENICAL RESISTANCE OPERON REPRESSOR"/>
    <property type="match status" value="1"/>
</dbReference>
<organism evidence="4 5">
    <name type="scientific">Corynebacterium urealyticum</name>
    <dbReference type="NCBI Taxonomy" id="43771"/>
    <lineage>
        <taxon>Bacteria</taxon>
        <taxon>Bacillati</taxon>
        <taxon>Actinomycetota</taxon>
        <taxon>Actinomycetes</taxon>
        <taxon>Mycobacteriales</taxon>
        <taxon>Corynebacteriaceae</taxon>
        <taxon>Corynebacterium</taxon>
    </lineage>
</organism>
<evidence type="ECO:0000256" key="2">
    <source>
        <dbReference type="ARBA" id="ARBA00023125"/>
    </source>
</evidence>
<dbReference type="InterPro" id="IPR036390">
    <property type="entry name" value="WH_DNA-bd_sf"/>
</dbReference>
<dbReference type="SMART" id="SM00418">
    <property type="entry name" value="HTH_ARSR"/>
    <property type="match status" value="1"/>
</dbReference>
<dbReference type="GO" id="GO:0003677">
    <property type="term" value="F:DNA binding"/>
    <property type="evidence" value="ECO:0007669"/>
    <property type="project" value="UniProtKB-KW"/>
</dbReference>
<dbReference type="Pfam" id="PF12840">
    <property type="entry name" value="HTH_20"/>
    <property type="match status" value="1"/>
</dbReference>